<evidence type="ECO:0000256" key="3">
    <source>
        <dbReference type="ARBA" id="ARBA00023054"/>
    </source>
</evidence>
<dbReference type="Gene3D" id="1.10.287.2610">
    <property type="match status" value="1"/>
</dbReference>
<reference evidence="7" key="2">
    <citation type="submission" date="2021-01" db="UniProtKB">
        <authorList>
            <consortium name="EnsemblMetazoa"/>
        </authorList>
    </citation>
    <scope>IDENTIFICATION</scope>
</reference>
<dbReference type="InterPro" id="IPR000237">
    <property type="entry name" value="GRIP_dom"/>
</dbReference>
<dbReference type="OrthoDB" id="425925at2759"/>
<dbReference type="GO" id="GO:0005794">
    <property type="term" value="C:Golgi apparatus"/>
    <property type="evidence" value="ECO:0000318"/>
    <property type="project" value="GO_Central"/>
</dbReference>
<dbReference type="InParanoid" id="A0A7M7NYZ5"/>
<feature type="coiled-coil region" evidence="4">
    <location>
        <begin position="1573"/>
        <end position="1693"/>
    </location>
</feature>
<feature type="coiled-coil region" evidence="4">
    <location>
        <begin position="1038"/>
        <end position="1086"/>
    </location>
</feature>
<dbReference type="RefSeq" id="XP_030843781.1">
    <property type="nucleotide sequence ID" value="XM_030987921.1"/>
</dbReference>
<dbReference type="InterPro" id="IPR019459">
    <property type="entry name" value="GRAB"/>
</dbReference>
<feature type="region of interest" description="Disordered" evidence="5">
    <location>
        <begin position="563"/>
        <end position="586"/>
    </location>
</feature>
<feature type="domain" description="GRIP" evidence="6">
    <location>
        <begin position="2314"/>
        <end position="2363"/>
    </location>
</feature>
<keyword evidence="8" id="KW-1185">Reference proteome</keyword>
<feature type="compositionally biased region" description="Basic and acidic residues" evidence="5">
    <location>
        <begin position="975"/>
        <end position="993"/>
    </location>
</feature>
<dbReference type="OMA" id="IEHFEMV"/>
<evidence type="ECO:0000256" key="1">
    <source>
        <dbReference type="ARBA" id="ARBA00004555"/>
    </source>
</evidence>
<organism evidence="7 8">
    <name type="scientific">Strongylocentrotus purpuratus</name>
    <name type="common">Purple sea urchin</name>
    <dbReference type="NCBI Taxonomy" id="7668"/>
    <lineage>
        <taxon>Eukaryota</taxon>
        <taxon>Metazoa</taxon>
        <taxon>Echinodermata</taxon>
        <taxon>Eleutherozoa</taxon>
        <taxon>Echinozoa</taxon>
        <taxon>Echinoidea</taxon>
        <taxon>Euechinoidea</taxon>
        <taxon>Echinacea</taxon>
        <taxon>Camarodonta</taxon>
        <taxon>Echinidea</taxon>
        <taxon>Strongylocentrotidae</taxon>
        <taxon>Strongylocentrotus</taxon>
    </lineage>
</organism>
<comment type="subcellular location">
    <subcellularLocation>
        <location evidence="1">Golgi apparatus</location>
    </subcellularLocation>
</comment>
<dbReference type="KEGG" id="spu:105438487"/>
<dbReference type="GO" id="GO:0006888">
    <property type="term" value="P:endoplasmic reticulum to Golgi vesicle-mediated transport"/>
    <property type="evidence" value="ECO:0000318"/>
    <property type="project" value="GO_Central"/>
</dbReference>
<feature type="region of interest" description="Disordered" evidence="5">
    <location>
        <begin position="1491"/>
        <end position="1512"/>
    </location>
</feature>
<dbReference type="Pfam" id="PF10375">
    <property type="entry name" value="GRAB"/>
    <property type="match status" value="1"/>
</dbReference>
<evidence type="ECO:0000256" key="5">
    <source>
        <dbReference type="SAM" id="MobiDB-lite"/>
    </source>
</evidence>
<accession>A0A7M7NYZ5</accession>
<feature type="coiled-coil region" evidence="4">
    <location>
        <begin position="1743"/>
        <end position="1833"/>
    </location>
</feature>
<dbReference type="EnsemblMetazoa" id="XM_030987921">
    <property type="protein sequence ID" value="XP_030843781"/>
    <property type="gene ID" value="LOC105438487"/>
</dbReference>
<feature type="region of interest" description="Disordered" evidence="5">
    <location>
        <begin position="614"/>
        <end position="651"/>
    </location>
</feature>
<feature type="compositionally biased region" description="Polar residues" evidence="5">
    <location>
        <begin position="567"/>
        <end position="586"/>
    </location>
</feature>
<feature type="region of interest" description="Disordered" evidence="5">
    <location>
        <begin position="226"/>
        <end position="251"/>
    </location>
</feature>
<feature type="coiled-coil region" evidence="4">
    <location>
        <begin position="2242"/>
        <end position="2307"/>
    </location>
</feature>
<protein>
    <recommendedName>
        <fullName evidence="6">GRIP domain-containing protein</fullName>
    </recommendedName>
</protein>
<dbReference type="PANTHER" id="PTHR18921">
    <property type="entry name" value="MYOSIN HEAVY CHAIN - RELATED"/>
    <property type="match status" value="1"/>
</dbReference>
<dbReference type="PROSITE" id="PS50913">
    <property type="entry name" value="GRIP"/>
    <property type="match status" value="1"/>
</dbReference>
<evidence type="ECO:0000256" key="4">
    <source>
        <dbReference type="SAM" id="Coils"/>
    </source>
</evidence>
<feature type="compositionally biased region" description="Low complexity" evidence="5">
    <location>
        <begin position="620"/>
        <end position="634"/>
    </location>
</feature>
<dbReference type="GeneID" id="105438487"/>
<feature type="coiled-coil region" evidence="4">
    <location>
        <begin position="1921"/>
        <end position="2011"/>
    </location>
</feature>
<feature type="coiled-coil region" evidence="4">
    <location>
        <begin position="48"/>
        <end position="96"/>
    </location>
</feature>
<dbReference type="Proteomes" id="UP000007110">
    <property type="component" value="Unassembled WGS sequence"/>
</dbReference>
<evidence type="ECO:0000313" key="7">
    <source>
        <dbReference type="EnsemblMetazoa" id="XP_030843781"/>
    </source>
</evidence>
<feature type="compositionally biased region" description="Basic and acidic residues" evidence="5">
    <location>
        <begin position="954"/>
        <end position="966"/>
    </location>
</feature>
<dbReference type="GO" id="GO:0031267">
    <property type="term" value="F:small GTPase binding"/>
    <property type="evidence" value="ECO:0000318"/>
    <property type="project" value="GO_Central"/>
</dbReference>
<evidence type="ECO:0000313" key="8">
    <source>
        <dbReference type="Proteomes" id="UP000007110"/>
    </source>
</evidence>
<feature type="coiled-coil region" evidence="4">
    <location>
        <begin position="2065"/>
        <end position="2198"/>
    </location>
</feature>
<evidence type="ECO:0000256" key="2">
    <source>
        <dbReference type="ARBA" id="ARBA00023034"/>
    </source>
</evidence>
<dbReference type="GO" id="GO:0007030">
    <property type="term" value="P:Golgi organization"/>
    <property type="evidence" value="ECO:0000318"/>
    <property type="project" value="GO_Central"/>
</dbReference>
<dbReference type="Gene3D" id="1.10.287.1490">
    <property type="match status" value="1"/>
</dbReference>
<dbReference type="PANTHER" id="PTHR18921:SF2">
    <property type="entry name" value="THYROID RECEPTOR-INTERACTING PROTEIN 11"/>
    <property type="match status" value="1"/>
</dbReference>
<reference evidence="8" key="1">
    <citation type="submission" date="2015-02" db="EMBL/GenBank/DDBJ databases">
        <title>Genome sequencing for Strongylocentrotus purpuratus.</title>
        <authorList>
            <person name="Murali S."/>
            <person name="Liu Y."/>
            <person name="Vee V."/>
            <person name="English A."/>
            <person name="Wang M."/>
            <person name="Skinner E."/>
            <person name="Han Y."/>
            <person name="Muzny D.M."/>
            <person name="Worley K.C."/>
            <person name="Gibbs R.A."/>
        </authorList>
    </citation>
    <scope>NUCLEOTIDE SEQUENCE</scope>
</reference>
<keyword evidence="3 4" id="KW-0175">Coiled coil</keyword>
<feature type="region of interest" description="Disordered" evidence="5">
    <location>
        <begin position="954"/>
        <end position="993"/>
    </location>
</feature>
<name>A0A7M7NYZ5_STRPU</name>
<keyword evidence="2" id="KW-0333">Golgi apparatus</keyword>
<sequence>MAWFGGNLKNLTENLTGQLSNVATSAASFTRDVIAEGTEEVADQSTELQISEDKVRRCETAIVALRAENERLGSINAELEEKAEASELQINSISSQYRSVLVEKEDQVNSLIQKQNDLQTLHHSMLSTAGDGGGMTAATSTSSLSGSAIMADSHDFDDVIWSQQEINRLSNEVGRLRAECSHWKEMAAGKQNGEKPVFQIGDDSSQGEMAELKARIKSLEEKLRHKEDESQHELSAIQDSHSHKLKTLTKKHKTDVEDYERKIESLEKMVGYRQSSSDGVTDDGNDLQKRVLELEELLHETRQQVGQLEESNYQLEKENTRLTESDRDNTRLVQTLRRKVDILDKDRSRLEREVKGHTGSAAGDGDVVANLKKDNEELKLEVEHLMKVVNRQETELEVLLGSHEQVREDLYATKQRLLTELNASHASTSAMLDDIHNAGRKFSTEEALRRSKLLKEKQQIVDKMITAGQKMSESKNTVATLEAATLDISDQAAEIVSEIGCSQHQEITADFVSSLEKENDLLKHHVSRLQNEIDELNQSCETLADDKQTCEALITNLNQKVKELSGQDPQGSEQRPSDPSQSESELTLVTGESDLDSLPQGGAEDGVQVRRHISYRRPQSPTDSSVASDLSSSVREGWTSETELSSDGGFLTEGKQSLLENSDAVSFDGEYDDSIMFAGIKEKFPEAADAFKQQLNQFEMVRADWEMEKQALEEVVIRMRDQLKEKDRILQDMTAEKGLMVVHKEHSEDLEEKVKALQDNNASLLREKETGKRANEEMAEKLKRIEGEKNDLDASISQITKAKDGLENRLHEVESRYSAIEEDMETSRGDMEQELNRTREEKEQLETDLNQLDAQHQTALEQIISSRDKLIQEIKEKESQIMDVNDKLAKQSAELEQSAADKAALEYEMEEMREDLSASRADLLDSEQMKQEQAVAMTTLRTKLQAMQDEHNESLKEFDEFRRESELNVSRRAASKQEVEKQRQADETDLPSREDLQSQILGLTEKLQSLQSKEQSGVSPTESVAYLEHELSRTHHEIEELNKSIDERDAKLQEMNSNHSEHSKRLEQKAAEVTALETENERIQEEVKSRDEVLTRSHSELMKLQADLAAIKSGAERRENAQEQERTQAEQLQKTCDDLNAELNSKKELLESVIESKKELEDLIEQKEEDVRALADENSHYFRNVEKSKDKIGELTAKVKELENVDRQLQETKEKFEKLTGELEQTKSELSKMSSSGEEHLETTHTLKEEVNNLKKNLAQHQESTGVEKENLQTKEDELTEELKESTQKISELNEELHAAELELSGVQAELESVQKTMAAQETQLSESNERINVKEAEISQLKSQIESLRDQSKVDESSADAVDQLQTDLIEKSAIINELQKELEVSRAGLESQLQTFQESIQNKDNEISRLDSSLTQLRNQKKSLDESLVEYESQIEDLQRTNLQKDEDVNRLREEVGNITTQLQQPAKQPLQNGEMNISVSERIEDALPPSSPFSKSPTGVFQGQDGSISDNEKHYEKIIQEREKEISMLQHERQSLLTSLSEKSTSTMGNSVLVDLHKNQMKVKTLESERHQMMTVLNEKTREASNLKNEVHKLVKVISAQKSALEKAQEDVKELHNASRGPRDDMQKEALHNLSRIIQDKDLEIEALKQKNTSLLEVLQSEAPSNSSQISGVLSESEKLQKENTVLKEERDQLVVSIHQKHQESLAYYEEVQRLVGIVNGEVQKHSDLEKHHGALQSKMDELTESMNQSKMELNESSRVTGSLEEELEIQKQLVEELENQVQLLDDSGTEMTKRMEELEKLEASKTNELGEKENELAHLQHMLDELKTRRAPIIEETVVKAEMAPVQLSAPPVQYEQKMQEKDAEIADLRSRLQPQQVTPQVSEDMVSLKEHDGELASVKDQLESQGHALLEMDGLVKDRSMELEQKKLEIATLRQQIDQQDQAILDQNATLQKHTSDLQQLHVDLKAKTEEANTLRHHTQQISMRLQAVEQELARAHQEITNQQHMVLNKDGELRQLQDLMSRMSAEVREKDFELTALRDKCKTLAKLVDDKDTDVQGEVRRLLGEAEAMQTQAQRFQQERDQAMMALEKCQRDLLLLQEEAAMRGGNEQKLMRELERLRNHLIQMEDTYTQEALQAEEREKELRNRLSMAEEHAHSSSSAVQSVSKEASAQIDSLQDQLGAMNEQKDHALMQLSMVQSESEEYILSLGNLQMVLEQFQQEKEASIAAEVEVYELKAREKQRIAADLLKQNVDLQERLSSAQESLDIASRLSEQLDKKEEAMERLRAEMYKKEEILEEFQRRFDEVSSSSETKVDQPLVKNLFMNYLSAPQPKKQEMMKVITNVLNFSPEDMHKAGLSSGAGGWLSGFFNRSPHPTPPATPTKANVSFSQQFVQFLESESTPKRSPRLPVDEMSQDRHHHPAFNPFSAPVPQQSPFIQPGSPVGSGVGTPKGPGAAHPFLKATGQPATPIGALQPVIASAGVSAGNPLGAAAHSFPSMPAFTPVPVREGATPGRGSPRGQAAVLGDILQ</sequence>
<proteinExistence type="predicted"/>
<feature type="region of interest" description="Disordered" evidence="5">
    <location>
        <begin position="2513"/>
        <end position="2534"/>
    </location>
</feature>
<feature type="compositionally biased region" description="Polar residues" evidence="5">
    <location>
        <begin position="1495"/>
        <end position="1512"/>
    </location>
</feature>
<feature type="region of interest" description="Disordered" evidence="5">
    <location>
        <begin position="2402"/>
        <end position="2424"/>
    </location>
</feature>
<evidence type="ECO:0000259" key="6">
    <source>
        <dbReference type="PROSITE" id="PS50913"/>
    </source>
</evidence>
<feature type="coiled-coil region" evidence="4">
    <location>
        <begin position="1112"/>
        <end position="1457"/>
    </location>
</feature>